<protein>
    <submittedName>
        <fullName evidence="2">Metal-binding protein</fullName>
    </submittedName>
</protein>
<dbReference type="EMBL" id="CP007029">
    <property type="protein sequence ID" value="AHE99457.1"/>
    <property type="molecule type" value="Genomic_DNA"/>
</dbReference>
<accession>W0DQC1</accession>
<dbReference type="InterPro" id="IPR007899">
    <property type="entry name" value="CHAD_dom"/>
</dbReference>
<dbReference type="SMART" id="SM00880">
    <property type="entry name" value="CHAD"/>
    <property type="match status" value="1"/>
</dbReference>
<dbReference type="PROSITE" id="PS51708">
    <property type="entry name" value="CHAD"/>
    <property type="match status" value="1"/>
</dbReference>
<name>W0DQC1_9GAMM</name>
<dbReference type="Gene3D" id="1.40.20.10">
    <property type="entry name" value="CHAD domain"/>
    <property type="match status" value="1"/>
</dbReference>
<dbReference type="STRING" id="713585.THITH_15540"/>
<gene>
    <name evidence="2" type="ORF">THITH_15540</name>
</gene>
<proteinExistence type="predicted"/>
<dbReference type="Proteomes" id="UP000005289">
    <property type="component" value="Chromosome"/>
</dbReference>
<evidence type="ECO:0000259" key="1">
    <source>
        <dbReference type="PROSITE" id="PS51708"/>
    </source>
</evidence>
<dbReference type="HOGENOM" id="CLU_844033_0_0_6"/>
<dbReference type="KEGG" id="tti:THITH_15540"/>
<keyword evidence="3" id="KW-1185">Reference proteome</keyword>
<organism evidence="2 3">
    <name type="scientific">Thioalkalivibrio paradoxus ARh 1</name>
    <dbReference type="NCBI Taxonomy" id="713585"/>
    <lineage>
        <taxon>Bacteria</taxon>
        <taxon>Pseudomonadati</taxon>
        <taxon>Pseudomonadota</taxon>
        <taxon>Gammaproteobacteria</taxon>
        <taxon>Chromatiales</taxon>
        <taxon>Ectothiorhodospiraceae</taxon>
        <taxon>Thioalkalivibrio</taxon>
    </lineage>
</organism>
<evidence type="ECO:0000313" key="3">
    <source>
        <dbReference type="Proteomes" id="UP000005289"/>
    </source>
</evidence>
<feature type="domain" description="CHAD" evidence="1">
    <location>
        <begin position="10"/>
        <end position="304"/>
    </location>
</feature>
<dbReference type="Pfam" id="PF05235">
    <property type="entry name" value="CHAD"/>
    <property type="match status" value="1"/>
</dbReference>
<dbReference type="AlphaFoldDB" id="W0DQC1"/>
<dbReference type="OrthoDB" id="9810154at2"/>
<dbReference type="PANTHER" id="PTHR39339">
    <property type="entry name" value="SLR1444 PROTEIN"/>
    <property type="match status" value="1"/>
</dbReference>
<dbReference type="InterPro" id="IPR038186">
    <property type="entry name" value="CHAD_dom_sf"/>
</dbReference>
<sequence>MVAKILTIKSQHLRRPAARVARLLMRKRLAIADSLLDKLDDPEAVHEFRVAVRRARSIEKAYRPYLIDAVTPKLRRRLKDVVDATGAARDTEVQLERLHQRCADPRPHQRPGFDWLEQRLQHRLAAEYEALRATLADRFRLVHKPLHARLKARYADPGHSFAEVTAGMLLEMAGEFSLRCAHLERDFDEGPLHAARISGKRLRYLLEPLTGVFPQAEESVTSLKVLQDLLGEIRDLQVFGRELAEASEEAGAARMRKLIEMSLTLPFDSPGLAKARQQDERAGLMSLARELQTRQGDLIEHLRARLRDGAAEDLVAGVRSLARDCARAGMPEDDAEPQTARGEAH</sequence>
<dbReference type="RefSeq" id="WP_006746980.1">
    <property type="nucleotide sequence ID" value="NZ_CP007029.1"/>
</dbReference>
<evidence type="ECO:0000313" key="2">
    <source>
        <dbReference type="EMBL" id="AHE99457.1"/>
    </source>
</evidence>
<dbReference type="PANTHER" id="PTHR39339:SF1">
    <property type="entry name" value="CHAD DOMAIN-CONTAINING PROTEIN"/>
    <property type="match status" value="1"/>
</dbReference>
<reference evidence="2 3" key="1">
    <citation type="submission" date="2013-12" db="EMBL/GenBank/DDBJ databases">
        <authorList>
            <consortium name="DOE Joint Genome Institute"/>
            <person name="Muyzer G."/>
            <person name="Huntemann M."/>
            <person name="Han J."/>
            <person name="Chen A."/>
            <person name="Kyrpides N."/>
            <person name="Mavromatis K."/>
            <person name="Markowitz V."/>
            <person name="Palaniappan K."/>
            <person name="Ivanova N."/>
            <person name="Schaumberg A."/>
            <person name="Pati A."/>
            <person name="Liolios K."/>
            <person name="Nordberg H.P."/>
            <person name="Cantor M.N."/>
            <person name="Hua S.X."/>
            <person name="Woyke T."/>
        </authorList>
    </citation>
    <scope>NUCLEOTIDE SEQUENCE [LARGE SCALE GENOMIC DNA]</scope>
    <source>
        <strain evidence="2 3">ARh 1</strain>
    </source>
</reference>